<dbReference type="KEGG" id="cko:CKO_05088"/>
<proteinExistence type="predicted"/>
<organism evidence="1 2">
    <name type="scientific">Citrobacter koseri (strain ATCC BAA-895 / CDC 4225-83 / SGSC4696)</name>
    <dbReference type="NCBI Taxonomy" id="290338"/>
    <lineage>
        <taxon>Bacteria</taxon>
        <taxon>Pseudomonadati</taxon>
        <taxon>Pseudomonadota</taxon>
        <taxon>Gammaproteobacteria</taxon>
        <taxon>Enterobacterales</taxon>
        <taxon>Enterobacteriaceae</taxon>
        <taxon>Citrobacter</taxon>
    </lineage>
</organism>
<keyword evidence="2" id="KW-1185">Reference proteome</keyword>
<dbReference type="HOGENOM" id="CLU_3097115_0_0_6"/>
<dbReference type="STRING" id="290338.CKO_05088"/>
<dbReference type="Proteomes" id="UP000008148">
    <property type="component" value="Chromosome"/>
</dbReference>
<dbReference type="AlphaFoldDB" id="A8ARL9"/>
<sequence length="51" mass="5757">MATCRNRMRYSQEITLQPAIGKIFVQTKSNGHAIISALRRQTSQARQVKAP</sequence>
<gene>
    <name evidence="1" type="ordered locus">CKO_05088</name>
</gene>
<evidence type="ECO:0000313" key="1">
    <source>
        <dbReference type="EMBL" id="ABV16131.1"/>
    </source>
</evidence>
<evidence type="ECO:0000313" key="2">
    <source>
        <dbReference type="Proteomes" id="UP000008148"/>
    </source>
</evidence>
<accession>A8ARL9</accession>
<dbReference type="EMBL" id="CP000822">
    <property type="protein sequence ID" value="ABV16131.1"/>
    <property type="molecule type" value="Genomic_DNA"/>
</dbReference>
<protein>
    <submittedName>
        <fullName evidence="1">Uncharacterized protein</fullName>
    </submittedName>
</protein>
<name>A8ARL9_CITK8</name>
<reference evidence="1 2" key="1">
    <citation type="submission" date="2007-08" db="EMBL/GenBank/DDBJ databases">
        <authorList>
            <consortium name="The Citrobacter koseri Genome Sequencing Project"/>
            <person name="McClelland M."/>
            <person name="Sanderson E.K."/>
            <person name="Porwollik S."/>
            <person name="Spieth J."/>
            <person name="Clifton W.S."/>
            <person name="Latreille P."/>
            <person name="Courtney L."/>
            <person name="Wang C."/>
            <person name="Pepin K."/>
            <person name="Bhonagiri V."/>
            <person name="Nash W."/>
            <person name="Johnson M."/>
            <person name="Thiruvilangam P."/>
            <person name="Wilson R."/>
        </authorList>
    </citation>
    <scope>NUCLEOTIDE SEQUENCE [LARGE SCALE GENOMIC DNA]</scope>
    <source>
        <strain evidence="2">ATCC BAA-895 / CDC 4225-83 / SGSC4696</strain>
    </source>
</reference>